<accession>A0AAW5E1B7</accession>
<dbReference type="EMBL" id="JAKTTI010000022">
    <property type="protein sequence ID" value="MCH1626408.1"/>
    <property type="molecule type" value="Genomic_DNA"/>
</dbReference>
<dbReference type="RefSeq" id="WP_240256326.1">
    <property type="nucleotide sequence ID" value="NZ_JAKTTI010000022.1"/>
</dbReference>
<name>A0AAW5E1B7_9BACI</name>
<dbReference type="AlphaFoldDB" id="A0AAW5E1B7"/>
<reference evidence="1" key="1">
    <citation type="submission" date="2022-02" db="EMBL/GenBank/DDBJ databases">
        <title>Fredinandcohnia quinoae sp. nov. isolated from Chenopodium quinoa seeds.</title>
        <authorList>
            <person name="Saati-Santamaria Z."/>
            <person name="Flores-Felix J.D."/>
            <person name="Igual J.M."/>
            <person name="Velazquez E."/>
            <person name="Garcia-Fraile P."/>
            <person name="Martinez-Molina E."/>
        </authorList>
    </citation>
    <scope>NUCLEOTIDE SEQUENCE</scope>
    <source>
        <strain evidence="1">SECRCQ15</strain>
    </source>
</reference>
<evidence type="ECO:0000313" key="2">
    <source>
        <dbReference type="Proteomes" id="UP001431131"/>
    </source>
</evidence>
<evidence type="ECO:0000313" key="1">
    <source>
        <dbReference type="EMBL" id="MCH1626408.1"/>
    </source>
</evidence>
<protein>
    <submittedName>
        <fullName evidence="1">AIR synthase related protein</fullName>
    </submittedName>
</protein>
<comment type="caution">
    <text evidence="1">The sequence shown here is derived from an EMBL/GenBank/DDBJ whole genome shotgun (WGS) entry which is preliminary data.</text>
</comment>
<organism evidence="1 2">
    <name type="scientific">Fredinandcohnia quinoae</name>
    <dbReference type="NCBI Taxonomy" id="2918902"/>
    <lineage>
        <taxon>Bacteria</taxon>
        <taxon>Bacillati</taxon>
        <taxon>Bacillota</taxon>
        <taxon>Bacilli</taxon>
        <taxon>Bacillales</taxon>
        <taxon>Bacillaceae</taxon>
        <taxon>Fredinandcohnia</taxon>
    </lineage>
</organism>
<keyword evidence="2" id="KW-1185">Reference proteome</keyword>
<dbReference type="Proteomes" id="UP001431131">
    <property type="component" value="Unassembled WGS sequence"/>
</dbReference>
<gene>
    <name evidence="1" type="ORF">MJG50_13800</name>
</gene>
<sequence length="232" mass="25268">MRNVTILPFTNEESLVIACDNSGGIGEKEYDFVQASYETVGYYGFRVAVMECIAAGATPMSVVIHNFSGDESWSGLVNGVKQGLDELGIEHIPITGSSESNFSLMQSAVGIIVLGKRPVRGSVVPSYERGMKVGIIGSPLVGQEVMTRNDEVAPLAIFKRISELRNIIVWPVGSKGISYELSQMGHYNIDEMNTAVDVKKSSGPATCFLVVYNSEDEKEIRRLAGNYFNVVE</sequence>
<proteinExistence type="predicted"/>